<name>A0AC60QVI4_IXOPE</name>
<dbReference type="EMBL" id="JABSTQ010003068">
    <property type="protein sequence ID" value="KAG0443657.1"/>
    <property type="molecule type" value="Genomic_DNA"/>
</dbReference>
<keyword evidence="2" id="KW-1185">Reference proteome</keyword>
<comment type="caution">
    <text evidence="1">The sequence shown here is derived from an EMBL/GenBank/DDBJ whole genome shotgun (WGS) entry which is preliminary data.</text>
</comment>
<reference evidence="1 2" key="1">
    <citation type="journal article" date="2020" name="Cell">
        <title>Large-Scale Comparative Analyses of Tick Genomes Elucidate Their Genetic Diversity and Vector Capacities.</title>
        <authorList>
            <consortium name="Tick Genome and Microbiome Consortium (TIGMIC)"/>
            <person name="Jia N."/>
            <person name="Wang J."/>
            <person name="Shi W."/>
            <person name="Du L."/>
            <person name="Sun Y."/>
            <person name="Zhan W."/>
            <person name="Jiang J.F."/>
            <person name="Wang Q."/>
            <person name="Zhang B."/>
            <person name="Ji P."/>
            <person name="Bell-Sakyi L."/>
            <person name="Cui X.M."/>
            <person name="Yuan T.T."/>
            <person name="Jiang B.G."/>
            <person name="Yang W.F."/>
            <person name="Lam T.T."/>
            <person name="Chang Q.C."/>
            <person name="Ding S.J."/>
            <person name="Wang X.J."/>
            <person name="Zhu J.G."/>
            <person name="Ruan X.D."/>
            <person name="Zhao L."/>
            <person name="Wei J.T."/>
            <person name="Ye R.Z."/>
            <person name="Que T.C."/>
            <person name="Du C.H."/>
            <person name="Zhou Y.H."/>
            <person name="Cheng J.X."/>
            <person name="Dai P.F."/>
            <person name="Guo W.B."/>
            <person name="Han X.H."/>
            <person name="Huang E.J."/>
            <person name="Li L.F."/>
            <person name="Wei W."/>
            <person name="Gao Y.C."/>
            <person name="Liu J.Z."/>
            <person name="Shao H.Z."/>
            <person name="Wang X."/>
            <person name="Wang C.C."/>
            <person name="Yang T.C."/>
            <person name="Huo Q.B."/>
            <person name="Li W."/>
            <person name="Chen H.Y."/>
            <person name="Chen S.E."/>
            <person name="Zhou L.G."/>
            <person name="Ni X.B."/>
            <person name="Tian J.H."/>
            <person name="Sheng Y."/>
            <person name="Liu T."/>
            <person name="Pan Y.S."/>
            <person name="Xia L.Y."/>
            <person name="Li J."/>
            <person name="Zhao F."/>
            <person name="Cao W.C."/>
        </authorList>
    </citation>
    <scope>NUCLEOTIDE SEQUENCE [LARGE SCALE GENOMIC DNA]</scope>
    <source>
        <strain evidence="1">Iper-2018</strain>
    </source>
</reference>
<evidence type="ECO:0000313" key="2">
    <source>
        <dbReference type="Proteomes" id="UP000805193"/>
    </source>
</evidence>
<gene>
    <name evidence="1" type="ORF">HPB47_014670</name>
</gene>
<dbReference type="Proteomes" id="UP000805193">
    <property type="component" value="Unassembled WGS sequence"/>
</dbReference>
<organism evidence="1 2">
    <name type="scientific">Ixodes persulcatus</name>
    <name type="common">Taiga tick</name>
    <dbReference type="NCBI Taxonomy" id="34615"/>
    <lineage>
        <taxon>Eukaryota</taxon>
        <taxon>Metazoa</taxon>
        <taxon>Ecdysozoa</taxon>
        <taxon>Arthropoda</taxon>
        <taxon>Chelicerata</taxon>
        <taxon>Arachnida</taxon>
        <taxon>Acari</taxon>
        <taxon>Parasitiformes</taxon>
        <taxon>Ixodida</taxon>
        <taxon>Ixodoidea</taxon>
        <taxon>Ixodidae</taxon>
        <taxon>Ixodinae</taxon>
        <taxon>Ixodes</taxon>
    </lineage>
</organism>
<sequence length="466" mass="50996">MWLGSVVTLLTKHVAPKVQAPPAGLGVPGDATLQTPAFTGFMMQVLKLLHGVKRSQQQLSEQLALIIEGQRRAEGFATEPVGLPRIKSTEELMAFEKELESSMKKRIQLKKCMQTIGGDTPKENTSRILRKMLCHEVGAAFTWYGTKNKRAFSTLQFCQRARSQTGPANVLARARPGPAVKSPSSSQARKKAPYPARGPGQARAFGDKLYEAAISTFKYKGRVAPERPHLPSRLCQVEHLVNVERHGLILVQCRCGGYKGGARAAGCGESGDVPYPPLLAVLDGQALRIVVLVERKLMFLGKLRSRKCELDCFLDEAHFLLPAMLHVHLGHGINLAEATMTHALGNASTPGRFVRMVSRGLWEPAALFDRSVTGQACRRLLKDGAVGKKPLTSEKIDAVIATWVPQGLEILVATSLDSIFFCRLARTRGGADAARLFDYGSYCCVAWCGNNGRTRKKPGIKFFRVP</sequence>
<protein>
    <submittedName>
        <fullName evidence="1">Uncharacterized protein</fullName>
    </submittedName>
</protein>
<accession>A0AC60QVI4</accession>
<evidence type="ECO:0000313" key="1">
    <source>
        <dbReference type="EMBL" id="KAG0443657.1"/>
    </source>
</evidence>
<proteinExistence type="predicted"/>